<evidence type="ECO:0000256" key="1">
    <source>
        <dbReference type="ARBA" id="ARBA00004651"/>
    </source>
</evidence>
<comment type="similarity">
    <text evidence="6">Belongs to the TVP38/TMEM64 family.</text>
</comment>
<feature type="transmembrane region" description="Helical" evidence="6">
    <location>
        <begin position="137"/>
        <end position="159"/>
    </location>
</feature>
<evidence type="ECO:0000256" key="6">
    <source>
        <dbReference type="RuleBase" id="RU366058"/>
    </source>
</evidence>
<comment type="subcellular location">
    <subcellularLocation>
        <location evidence="1 6">Cell membrane</location>
        <topology evidence="1 6">Multi-pass membrane protein</topology>
    </subcellularLocation>
</comment>
<keyword evidence="2 6" id="KW-1003">Cell membrane</keyword>
<evidence type="ECO:0000256" key="4">
    <source>
        <dbReference type="ARBA" id="ARBA00022989"/>
    </source>
</evidence>
<keyword evidence="3 6" id="KW-0812">Transmembrane</keyword>
<keyword evidence="4 6" id="KW-1133">Transmembrane helix</keyword>
<evidence type="ECO:0000256" key="2">
    <source>
        <dbReference type="ARBA" id="ARBA00022475"/>
    </source>
</evidence>
<evidence type="ECO:0000256" key="5">
    <source>
        <dbReference type="ARBA" id="ARBA00023136"/>
    </source>
</evidence>
<dbReference type="EMBL" id="CP009285">
    <property type="protein sequence ID" value="AIQ60770.1"/>
    <property type="molecule type" value="Genomic_DNA"/>
</dbReference>
<dbReference type="OrthoDB" id="2381682at2"/>
<dbReference type="GO" id="GO:0005886">
    <property type="term" value="C:plasma membrane"/>
    <property type="evidence" value="ECO:0007669"/>
    <property type="project" value="UniProtKB-SubCell"/>
</dbReference>
<evidence type="ECO:0000259" key="7">
    <source>
        <dbReference type="Pfam" id="PF09335"/>
    </source>
</evidence>
<accession>A0A089LL02</accession>
<keyword evidence="8" id="KW-0808">Transferase</keyword>
<feature type="domain" description="VTT" evidence="7">
    <location>
        <begin position="40"/>
        <end position="151"/>
    </location>
</feature>
<dbReference type="PANTHER" id="PTHR12677">
    <property type="entry name" value="GOLGI APPARATUS MEMBRANE PROTEIN TVP38-RELATED"/>
    <property type="match status" value="1"/>
</dbReference>
<gene>
    <name evidence="8" type="ORF">PBOR_30440</name>
</gene>
<evidence type="ECO:0000256" key="3">
    <source>
        <dbReference type="ARBA" id="ARBA00022692"/>
    </source>
</evidence>
<dbReference type="KEGG" id="pbd:PBOR_30440"/>
<feature type="transmembrane region" description="Helical" evidence="6">
    <location>
        <begin position="171"/>
        <end position="191"/>
    </location>
</feature>
<dbReference type="InterPro" id="IPR032816">
    <property type="entry name" value="VTT_dom"/>
</dbReference>
<keyword evidence="5 6" id="KW-0472">Membrane</keyword>
<dbReference type="GO" id="GO:0016740">
    <property type="term" value="F:transferase activity"/>
    <property type="evidence" value="ECO:0007669"/>
    <property type="project" value="UniProtKB-KW"/>
</dbReference>
<sequence length="204" mass="23733">MTETINAWIDWLLQSLGLSGPSILFATVPLAVLQSLFGFFPLAILIVLHVSVFNVIGGMIVSWLACNIGAVLVYFLFRRYLFEWFDRKWGYKLKRYDKWQMYLDRYGIWTLVLLRTIPIVPSNIINLMSAVSPIKPAAFIWGTVLGNLSYIWLFGTISSSLIVPREEWNGFLTWYAVFMVILIAIFVRRHWGHLQEDKRKRMGH</sequence>
<dbReference type="Proteomes" id="UP000029518">
    <property type="component" value="Chromosome"/>
</dbReference>
<dbReference type="InterPro" id="IPR015414">
    <property type="entry name" value="TMEM64"/>
</dbReference>
<evidence type="ECO:0000313" key="8">
    <source>
        <dbReference type="EMBL" id="AIQ60770.1"/>
    </source>
</evidence>
<protein>
    <recommendedName>
        <fullName evidence="6">TVP38/TMEM64 family membrane protein</fullName>
    </recommendedName>
</protein>
<dbReference type="AlphaFoldDB" id="A0A089LL02"/>
<dbReference type="Pfam" id="PF09335">
    <property type="entry name" value="VTT_dom"/>
    <property type="match status" value="1"/>
</dbReference>
<dbReference type="HOGENOM" id="CLU_1347827_0_0_9"/>
<dbReference type="RefSeq" id="WP_042220053.1">
    <property type="nucleotide sequence ID" value="NZ_CP009285.1"/>
</dbReference>
<feature type="transmembrane region" description="Helical" evidence="6">
    <location>
        <begin position="23"/>
        <end position="48"/>
    </location>
</feature>
<reference evidence="8" key="1">
    <citation type="submission" date="2014-08" db="EMBL/GenBank/DDBJ databases">
        <title>Comparative genomics of the Paenibacillus odorifer group.</title>
        <authorList>
            <person name="den Bakker H.C."/>
            <person name="Tsai Y.-C.Y.-C."/>
            <person name="Martin N."/>
            <person name="Korlach J."/>
            <person name="Wiedmann M."/>
        </authorList>
    </citation>
    <scope>NUCLEOTIDE SEQUENCE [LARGE SCALE GENOMIC DNA]</scope>
    <source>
        <strain evidence="8">DSM 13188</strain>
    </source>
</reference>
<name>A0A089LL02_PAEBO</name>
<evidence type="ECO:0000313" key="9">
    <source>
        <dbReference type="Proteomes" id="UP000029518"/>
    </source>
</evidence>
<proteinExistence type="inferred from homology"/>
<feature type="transmembrane region" description="Helical" evidence="6">
    <location>
        <begin position="106"/>
        <end position="125"/>
    </location>
</feature>
<feature type="transmembrane region" description="Helical" evidence="6">
    <location>
        <begin position="55"/>
        <end position="77"/>
    </location>
</feature>
<keyword evidence="9" id="KW-1185">Reference proteome</keyword>
<organism evidence="8 9">
    <name type="scientific">Paenibacillus borealis</name>
    <dbReference type="NCBI Taxonomy" id="160799"/>
    <lineage>
        <taxon>Bacteria</taxon>
        <taxon>Bacillati</taxon>
        <taxon>Bacillota</taxon>
        <taxon>Bacilli</taxon>
        <taxon>Bacillales</taxon>
        <taxon>Paenibacillaceae</taxon>
        <taxon>Paenibacillus</taxon>
    </lineage>
</organism>
<dbReference type="PANTHER" id="PTHR12677:SF59">
    <property type="entry name" value="GOLGI APPARATUS MEMBRANE PROTEIN TVP38-RELATED"/>
    <property type="match status" value="1"/>
</dbReference>